<accession>G0P6K7</accession>
<dbReference type="EMBL" id="GL380099">
    <property type="protein sequence ID" value="EGT46480.1"/>
    <property type="molecule type" value="Genomic_DNA"/>
</dbReference>
<feature type="compositionally biased region" description="Acidic residues" evidence="1">
    <location>
        <begin position="411"/>
        <end position="420"/>
    </location>
</feature>
<feature type="compositionally biased region" description="Polar residues" evidence="1">
    <location>
        <begin position="310"/>
        <end position="320"/>
    </location>
</feature>
<feature type="region of interest" description="Disordered" evidence="1">
    <location>
        <begin position="746"/>
        <end position="784"/>
    </location>
</feature>
<dbReference type="AlphaFoldDB" id="G0P6K7"/>
<feature type="region of interest" description="Disordered" evidence="1">
    <location>
        <begin position="233"/>
        <end position="426"/>
    </location>
</feature>
<feature type="compositionally biased region" description="Polar residues" evidence="1">
    <location>
        <begin position="276"/>
        <end position="287"/>
    </location>
</feature>
<feature type="compositionally biased region" description="Basic and acidic residues" evidence="1">
    <location>
        <begin position="261"/>
        <end position="275"/>
    </location>
</feature>
<evidence type="ECO:0000313" key="3">
    <source>
        <dbReference type="Proteomes" id="UP000008068"/>
    </source>
</evidence>
<feature type="compositionally biased region" description="Basic and acidic residues" evidence="1">
    <location>
        <begin position="378"/>
        <end position="395"/>
    </location>
</feature>
<organism evidence="3">
    <name type="scientific">Caenorhabditis brenneri</name>
    <name type="common">Nematode worm</name>
    <dbReference type="NCBI Taxonomy" id="135651"/>
    <lineage>
        <taxon>Eukaryota</taxon>
        <taxon>Metazoa</taxon>
        <taxon>Ecdysozoa</taxon>
        <taxon>Nematoda</taxon>
        <taxon>Chromadorea</taxon>
        <taxon>Rhabditida</taxon>
        <taxon>Rhabditina</taxon>
        <taxon>Rhabditomorpha</taxon>
        <taxon>Rhabditoidea</taxon>
        <taxon>Rhabditidae</taxon>
        <taxon>Peloderinae</taxon>
        <taxon>Caenorhabditis</taxon>
    </lineage>
</organism>
<gene>
    <name evidence="2" type="ORF">CAEBREN_28240</name>
</gene>
<feature type="compositionally biased region" description="Polar residues" evidence="1">
    <location>
        <begin position="365"/>
        <end position="377"/>
    </location>
</feature>
<protein>
    <submittedName>
        <fullName evidence="2">Uncharacterized protein</fullName>
    </submittedName>
</protein>
<reference evidence="3" key="1">
    <citation type="submission" date="2011-07" db="EMBL/GenBank/DDBJ databases">
        <authorList>
            <consortium name="Caenorhabditis brenneri Sequencing and Analysis Consortium"/>
            <person name="Wilson R.K."/>
        </authorList>
    </citation>
    <scope>NUCLEOTIDE SEQUENCE [LARGE SCALE GENOMIC DNA]</scope>
    <source>
        <strain evidence="3">PB2801</strain>
    </source>
</reference>
<sequence length="784" mass="88965">MKSSLQPLSIVADVVVRLLCLDKIQVETCIQNLETVNWKEIGSRRAIILDDLLTLKRFTRHTTPSKDVARTWIRKIEPAIKIVHNPQLNLHVEFYMELIGFELTMERAKKTFEGTMNKRIRHSPTQDGQWIYKRYKEEGQKHPTYPQPQAKRIQAIANIPTARMIVRAQAAGIRSTQTLGAPSASHTCPACFLIGHQQGQCSLREEAAAYGLFKTEELRQQFQNELIRKLEESENRQIGQSKTDLSNSAPVEVENNVSIKPHIEGAETATKEREQASLNSPESTTENGGDYCKSTLGTQQTARLHHNRGASETGTTTPDNNHIPEDNRPIDSSRSSNNEAHGVQKVTLSVSSQSDLSKSTHREGSTSNTSPQRPSQHQHSDHKEYKMDSEPENQRSPRSRHNTASSSVNPDSEDTSEDPNDQQGSLPCQVLSFHRLKGPHIQTKVFARFRENGQQIQMKIGDILQFHGRIDQRAETRHGIILAAEAIKSFNVQNKGALVPIVINFFHSCKDFTKDFDEGIKEPFEEIQKIVSEGTPPAIIIQETDSSTTRIEDERKIVNKLFKEWSPLSPTFRQLNRDEDLASCGRNTRYVIPSVRWFNFVVICCDRVGSSAATVFARQDDNKNVRLRTFHRAYDPQNRNTKEFSIKVNILEACREIATYIQHSNTPAQIGEILIVHGSQDIEMDIQIQRKSPVFKETNKIIKKIAPKATMWFMKIQESLSKDFSTEPDTLWNWFQTKEKFAYLNPVQEDPSRHETSADSTGCRSSKVGRQEGCKGPLLFSSFQ</sequence>
<feature type="compositionally biased region" description="Polar residues" evidence="1">
    <location>
        <begin position="236"/>
        <end position="249"/>
    </location>
</feature>
<name>G0P6K7_CAEBE</name>
<proteinExistence type="predicted"/>
<feature type="compositionally biased region" description="Basic and acidic residues" evidence="1">
    <location>
        <begin position="322"/>
        <end position="331"/>
    </location>
</feature>
<evidence type="ECO:0000313" key="2">
    <source>
        <dbReference type="EMBL" id="EGT46480.1"/>
    </source>
</evidence>
<evidence type="ECO:0000256" key="1">
    <source>
        <dbReference type="SAM" id="MobiDB-lite"/>
    </source>
</evidence>
<dbReference type="HOGENOM" id="CLU_354208_0_0_1"/>
<dbReference type="InParanoid" id="G0P6K7"/>
<keyword evidence="3" id="KW-1185">Reference proteome</keyword>
<dbReference type="Proteomes" id="UP000008068">
    <property type="component" value="Unassembled WGS sequence"/>
</dbReference>